<keyword evidence="9" id="KW-1185">Reference proteome</keyword>
<evidence type="ECO:0000313" key="10">
    <source>
        <dbReference type="WBParaSite" id="maker-uti_cns_0011395-snap-gene-0.3-mRNA-1"/>
    </source>
</evidence>
<evidence type="ECO:0000256" key="3">
    <source>
        <dbReference type="ARBA" id="ARBA00022475"/>
    </source>
</evidence>
<dbReference type="SMART" id="SM00173">
    <property type="entry name" value="RAS"/>
    <property type="match status" value="1"/>
</dbReference>
<evidence type="ECO:0000256" key="7">
    <source>
        <dbReference type="ARBA" id="ARBA00023136"/>
    </source>
</evidence>
<feature type="region of interest" description="Disordered" evidence="8">
    <location>
        <begin position="1"/>
        <end position="20"/>
    </location>
</feature>
<dbReference type="GO" id="GO:0005525">
    <property type="term" value="F:GTP binding"/>
    <property type="evidence" value="ECO:0007669"/>
    <property type="project" value="UniProtKB-KW"/>
</dbReference>
<dbReference type="AlphaFoldDB" id="A0A1I8ICA3"/>
<dbReference type="PROSITE" id="PS51421">
    <property type="entry name" value="RAS"/>
    <property type="match status" value="1"/>
</dbReference>
<dbReference type="PROSITE" id="PS51419">
    <property type="entry name" value="RAB"/>
    <property type="match status" value="1"/>
</dbReference>
<protein>
    <recommendedName>
        <fullName evidence="2">small monomeric GTPase</fullName>
        <ecNumber evidence="2">3.6.5.2</ecNumber>
    </recommendedName>
</protein>
<organism evidence="9 10">
    <name type="scientific">Macrostomum lignano</name>
    <dbReference type="NCBI Taxonomy" id="282301"/>
    <lineage>
        <taxon>Eukaryota</taxon>
        <taxon>Metazoa</taxon>
        <taxon>Spiralia</taxon>
        <taxon>Lophotrochozoa</taxon>
        <taxon>Platyhelminthes</taxon>
        <taxon>Rhabditophora</taxon>
        <taxon>Macrostomorpha</taxon>
        <taxon>Macrostomida</taxon>
        <taxon>Macrostomidae</taxon>
        <taxon>Macrostomum</taxon>
    </lineage>
</organism>
<evidence type="ECO:0000256" key="2">
    <source>
        <dbReference type="ARBA" id="ARBA00011984"/>
    </source>
</evidence>
<dbReference type="Pfam" id="PF00071">
    <property type="entry name" value="Ras"/>
    <property type="match status" value="1"/>
</dbReference>
<evidence type="ECO:0000256" key="8">
    <source>
        <dbReference type="SAM" id="MobiDB-lite"/>
    </source>
</evidence>
<name>A0A1I8ICA3_9PLAT</name>
<dbReference type="EC" id="3.6.5.2" evidence="2"/>
<keyword evidence="3" id="KW-1003">Cell membrane</keyword>
<accession>A0A1I8ICA3</accession>
<dbReference type="PROSITE" id="PS51420">
    <property type="entry name" value="RHO"/>
    <property type="match status" value="1"/>
</dbReference>
<dbReference type="NCBIfam" id="TIGR00231">
    <property type="entry name" value="small_GTP"/>
    <property type="match status" value="1"/>
</dbReference>
<dbReference type="GO" id="GO:0005886">
    <property type="term" value="C:plasma membrane"/>
    <property type="evidence" value="ECO:0007669"/>
    <property type="project" value="UniProtKB-SubCell"/>
</dbReference>
<dbReference type="InterPro" id="IPR001806">
    <property type="entry name" value="Small_GTPase"/>
</dbReference>
<keyword evidence="7" id="KW-0472">Membrane</keyword>
<evidence type="ECO:0000313" key="9">
    <source>
        <dbReference type="Proteomes" id="UP000095280"/>
    </source>
</evidence>
<proteinExistence type="predicted"/>
<dbReference type="PRINTS" id="PR00449">
    <property type="entry name" value="RASTRNSFRMNG"/>
</dbReference>
<dbReference type="GO" id="GO:0007165">
    <property type="term" value="P:signal transduction"/>
    <property type="evidence" value="ECO:0007669"/>
    <property type="project" value="InterPro"/>
</dbReference>
<comment type="subcellular location">
    <subcellularLocation>
        <location evidence="1">Cell membrane</location>
    </subcellularLocation>
</comment>
<dbReference type="PANTHER" id="PTHR24070">
    <property type="entry name" value="RAS, DI-RAS, AND RHEB FAMILY MEMBERS OF SMALL GTPASE SUPERFAMILY"/>
    <property type="match status" value="1"/>
</dbReference>
<reference evidence="10" key="1">
    <citation type="submission" date="2016-11" db="UniProtKB">
        <authorList>
            <consortium name="WormBaseParasite"/>
        </authorList>
    </citation>
    <scope>IDENTIFICATION</scope>
</reference>
<evidence type="ECO:0000256" key="4">
    <source>
        <dbReference type="ARBA" id="ARBA00022741"/>
    </source>
</evidence>
<evidence type="ECO:0000256" key="6">
    <source>
        <dbReference type="ARBA" id="ARBA00023134"/>
    </source>
</evidence>
<dbReference type="Gene3D" id="3.40.50.300">
    <property type="entry name" value="P-loop containing nucleotide triphosphate hydrolases"/>
    <property type="match status" value="1"/>
</dbReference>
<dbReference type="WBParaSite" id="maker-uti_cns_0011395-snap-gene-0.3-mRNA-1">
    <property type="protein sequence ID" value="maker-uti_cns_0011395-snap-gene-0.3-mRNA-1"/>
    <property type="gene ID" value="maker-uti_cns_0011395-snap-gene-0.3"/>
</dbReference>
<dbReference type="SUPFAM" id="SSF52540">
    <property type="entry name" value="P-loop containing nucleoside triphosphate hydrolases"/>
    <property type="match status" value="1"/>
</dbReference>
<dbReference type="InterPro" id="IPR020849">
    <property type="entry name" value="Small_GTPase_Ras-type"/>
</dbReference>
<evidence type="ECO:0000256" key="5">
    <source>
        <dbReference type="ARBA" id="ARBA00022801"/>
    </source>
</evidence>
<dbReference type="SMART" id="SM00175">
    <property type="entry name" value="RAB"/>
    <property type="match status" value="1"/>
</dbReference>
<keyword evidence="5" id="KW-0378">Hydrolase</keyword>
<dbReference type="SMART" id="SM00176">
    <property type="entry name" value="RAN"/>
    <property type="match status" value="1"/>
</dbReference>
<dbReference type="FunFam" id="3.40.50.300:FF:000343">
    <property type="entry name" value="Ras family gtpase"/>
    <property type="match status" value="1"/>
</dbReference>
<dbReference type="Proteomes" id="UP000095280">
    <property type="component" value="Unplaced"/>
</dbReference>
<dbReference type="GO" id="GO:0003925">
    <property type="term" value="F:G protein activity"/>
    <property type="evidence" value="ECO:0007669"/>
    <property type="project" value="UniProtKB-EC"/>
</dbReference>
<dbReference type="InterPro" id="IPR027417">
    <property type="entry name" value="P-loop_NTPase"/>
</dbReference>
<keyword evidence="6" id="KW-0342">GTP-binding</keyword>
<evidence type="ECO:0000256" key="1">
    <source>
        <dbReference type="ARBA" id="ARBA00004236"/>
    </source>
</evidence>
<dbReference type="SMART" id="SM00174">
    <property type="entry name" value="RHO"/>
    <property type="match status" value="1"/>
</dbReference>
<sequence>ADQAGPLGLRAQAGRRQEAPVPGNQHVVIVAAPIVLLPVGQSLHAEQQLQSWDSLSELSQIGNSRRLQAGVGPRAAQHPADLDADSCQSPVDYAKYGTEVAGGGRLCTLAGEATPGSSVNSQRDDAVTATVRVHSNQTCHLYRSVLTLPLFPTVDTEDEWRFSNRRFGIRRPAKEYKVVVLGSGGVGKSALTVKFVSGNFVEKYDPTIEDFYKKQITVDQQPAVLEILDTAGTEQFASMRDLYIKNGQGFVVVFSVTSMQTFQDIQQLRDQINRVKGQSNSPIVLVGNKADLADYRQVAPDMGESLSRAWSCPYLEASAKTGYNIEEVFRVAVGEMSAVAKASRGVLDTKSGLGNSLASFTLQHIDLVEPFFAKLRPVREGGKTLIKVPSISRSSSSSSSSSSSMIRLASEFFVPRSFKFHLISCHNSGSQADRRTDGQGENASAAAAAAAGSRYKSLWDKWEEHLVTPRLK</sequence>
<dbReference type="InterPro" id="IPR005225">
    <property type="entry name" value="Small_GTP-bd"/>
</dbReference>
<keyword evidence="4" id="KW-0547">Nucleotide-binding</keyword>